<feature type="compositionally biased region" description="Basic and acidic residues" evidence="1">
    <location>
        <begin position="143"/>
        <end position="152"/>
    </location>
</feature>
<proteinExistence type="predicted"/>
<reference evidence="3" key="1">
    <citation type="submission" date="2022-10" db="EMBL/GenBank/DDBJ databases">
        <title>Adaptive evolution leads to modifications in subtelomeric GC content in a zoonotic Cryptosporidium species.</title>
        <authorList>
            <person name="Li J."/>
            <person name="Feng Y."/>
            <person name="Xiao L."/>
        </authorList>
    </citation>
    <scope>NUCLEOTIDE SEQUENCE</scope>
    <source>
        <strain evidence="3">25894</strain>
    </source>
</reference>
<evidence type="ECO:0000313" key="3">
    <source>
        <dbReference type="EMBL" id="KAJ1606784.1"/>
    </source>
</evidence>
<gene>
    <name evidence="3" type="ORF">OJ252_3074</name>
</gene>
<evidence type="ECO:0000256" key="2">
    <source>
        <dbReference type="SAM" id="SignalP"/>
    </source>
</evidence>
<dbReference type="EMBL" id="JAPCXB010000131">
    <property type="protein sequence ID" value="KAJ1606784.1"/>
    <property type="molecule type" value="Genomic_DNA"/>
</dbReference>
<organism evidence="3 4">
    <name type="scientific">Cryptosporidium canis</name>
    <dbReference type="NCBI Taxonomy" id="195482"/>
    <lineage>
        <taxon>Eukaryota</taxon>
        <taxon>Sar</taxon>
        <taxon>Alveolata</taxon>
        <taxon>Apicomplexa</taxon>
        <taxon>Conoidasida</taxon>
        <taxon>Coccidia</taxon>
        <taxon>Eucoccidiorida</taxon>
        <taxon>Eimeriorina</taxon>
        <taxon>Cryptosporidiidae</taxon>
        <taxon>Cryptosporidium</taxon>
    </lineage>
</organism>
<protein>
    <submittedName>
        <fullName evidence="3">Uncharacterized protein</fullName>
    </submittedName>
</protein>
<name>A0ABQ8P3E6_9CRYT</name>
<sequence length="2323" mass="265916">MVRSKKFCCNFFFGLCLIGVRKIVALGNQYYFGDYPNPFNSENIDIQTNDIDTNAVQRGVAKLSPGFPQHTLFLEGPVRFETPTTDLGKRLSAELDAIKYGGGPAFSNDYGFLTTNTPETKVEIPGAILETNTKPRKKAKSKQKSESAEKESSIYSSHSISNRDYFLPVPFELGKGVELNEGCLFYPTPMKIPKKDYFWKKIDEVELDSSIDFTGPVTGTGLQFRTSSECLHLFEDSFVTYKKKELLISPERFVSLARQVAMQLRDSLLNFKYVVSTEDICLAMRILLFLPHPLRNTANCKSAIIAAIGNSDEIYNYELLDQFDEHKESKFSDVSFVCKNILKFNEPMTNARKKQVFKPTEMVKLFRLDLMEQNSRVFSRLSIPHRKAALKVQESYKKYMNEALLYDIAASIIFLLNEMHVIDQSVEQCSTIVLVCVSMQTGEDPNLRQDIAERICKDLGVQKVSNRHSIKYSPPIILQLLLKQTQSKPGIERGSTSYTLPSGKELLPSSKYEHSSGESKLEIWSSIGKVLLDGTVSSHIIPTCTGLHAFELNRFLLLSTMIERYMIISGFGKFKLTVEDICLIAKYYVTYKTLLRNESGDKISQEDAIPLAILKVAHKLALDVFTISSCKEIYREFSEEEGAVLKKISGSNKQAKLESYYSKPPFSYNSNIVLMHTPNAMVNGKMNSPSSWAIFMKSPACSHLKPYVLNRMVLFAAFVLEVWRKSMPFEKIPFKSITEMCNGFSGDLENYRPKTEDFKSFSEDWLLQRIEGDLHTNILDSYWSNFLVYESSAFPKNTEESGSNYLQRIYHNILVPEPLFAEDWKNIEPPIRIDIVEFVKLLPLVQKPIDVLSTLDSTTLNNIRLIRAFLESFFEETYQFPVVIPEKDVLLLLERRELEKKPLDDLFFEIMSSKGDWKWIKHEVSSHAILQLLEYLKTIKKTVENQIKRTPTKNDMFSSPRAVFVHGKWLIKAPHPVFSPASPLQKRALRGLPKYMLNKARYIQAYFINSFETVFQFELNISLADIIYSLTNSLGDDRKLVEILTERISSQSGQGFITGQVVNEIYTSCISFSFYRYLLKGALSEEQAFAAPRVFYKPKVGWKFLPPNTPDFSRLLVLSNAFKLEGESNKSVKDSDQRLYDGGSKKIVIRPYTWQSLKEIEKQQKLEIWQLNRAISMCAYFNHWISYRFPKKNLKDIKVSACINSIYRLKNMKERLSQSDIFDVFLRYIGISFLKEDDIREMLSAFTSFEHMDKPNGMGSRQWLINLYRIPQIQETSQNSLSEGFESLRFPIPPILGKQNVSLNRDPKQQLADKNTEIPKITIPLNIDSNSLNNLRGLFEVFIDRYLERTGLAVQTGLEALNLSMEDVLNKMLKDPRLSFSDALEKHIFKAGSNISRSEIDKLSTTLYKFISLKFTGSNEESFDQILGRITLSRVITDTGKLPFDIPLGLVPGKLDLGLPYNSYSFGEVNFARLVVAYLNEYIIEQFDLRNDGVDGKSINGFPRFVDESCVANAIGVIKKGGVDLQHALDQSCSSELPWLNSKILRMLISGFMTYCKLNLRGFPHDKSSRDILDYSKEHLNSPLVVFDQQFKTWTMKNMRSVQLDEDDSSGKSIKFSTLESVGVVDKATGIINFSTSSFCSELSTFQVNRLLVKLQYYRYCISEGSIMNLDIDRLLDLNVWCLALRQEMPGMKKTYSNMLFTYFGIRGTIKQSFEIMEDSFESVEALWLGEAAIVSVKQWIHDFYSSHSEPLVKLNSLIKSGRLFCPTIVTEEELYKLQSIQKNELFNRVEAFQGFSEIYLRDRYGIVFESKPIIVALLINSFSKIKPSISNIKLIKSMIPIVNEEVSGSLIDAFNDFEDSLLNGGQSSIENLYQNPLCESVQGNWNFYVDLKVVNMVNVSVNSKSIFTEFEINRIQTIVAFFNVALSSKYSEKLSGSYISFKHIATLLKSGIDLSSKEQYSYYFHGILQDDLSFSPWLTIKVLKDIFHAFITWEGSEILKVSPTKISGLLVSDTDMTKYSSSPVGMIHGKWHWYTWCKRPNFEKLVREAVLGDEVIHTISPKERNLFGIPSIKHKYEIATLFIQYFLQEVLSILVPFKPVVTMEILTGKTNLPSESVEFLKNLWEHYKNSFIYKGVLPKHDIFHNPIINVINKQRFFPNAGFPQFDFFDTTSIPSSLIEVKNLYGGTSVGSKFGIQRLVSICIFINTSFEVFVRDLSGDYDILTPMGLYPVFKDRMNVLFKEVADDIVKLLRTDYSFYLNTEQKALHINNTLLSFGRFEDEMLEQGWSIQKLYQKPVVFAVQNGYKMNYNLRSYIPKSSSAT</sequence>
<evidence type="ECO:0000256" key="1">
    <source>
        <dbReference type="SAM" id="MobiDB-lite"/>
    </source>
</evidence>
<feature type="chain" id="PRO_5045907881" evidence="2">
    <location>
        <begin position="28"/>
        <end position="2323"/>
    </location>
</feature>
<dbReference type="Proteomes" id="UP001071777">
    <property type="component" value="Unassembled WGS sequence"/>
</dbReference>
<evidence type="ECO:0000313" key="4">
    <source>
        <dbReference type="Proteomes" id="UP001071777"/>
    </source>
</evidence>
<feature type="signal peptide" evidence="2">
    <location>
        <begin position="1"/>
        <end position="27"/>
    </location>
</feature>
<keyword evidence="4" id="KW-1185">Reference proteome</keyword>
<keyword evidence="2" id="KW-0732">Signal</keyword>
<feature type="region of interest" description="Disordered" evidence="1">
    <location>
        <begin position="128"/>
        <end position="155"/>
    </location>
</feature>
<comment type="caution">
    <text evidence="3">The sequence shown here is derived from an EMBL/GenBank/DDBJ whole genome shotgun (WGS) entry which is preliminary data.</text>
</comment>
<accession>A0ABQ8P3E6</accession>